<evidence type="ECO:0000256" key="1">
    <source>
        <dbReference type="SAM" id="MobiDB-lite"/>
    </source>
</evidence>
<dbReference type="AlphaFoldDB" id="A0A1F5WDY9"/>
<evidence type="ECO:0000313" key="4">
    <source>
        <dbReference type="Proteomes" id="UP000178406"/>
    </source>
</evidence>
<dbReference type="Proteomes" id="UP000178406">
    <property type="component" value="Unassembled WGS sequence"/>
</dbReference>
<dbReference type="InterPro" id="IPR013783">
    <property type="entry name" value="Ig-like_fold"/>
</dbReference>
<reference evidence="3 4" key="1">
    <citation type="journal article" date="2016" name="Nat. Commun.">
        <title>Thousands of microbial genomes shed light on interconnected biogeochemical processes in an aquifer system.</title>
        <authorList>
            <person name="Anantharaman K."/>
            <person name="Brown C.T."/>
            <person name="Hug L.A."/>
            <person name="Sharon I."/>
            <person name="Castelle C.J."/>
            <person name="Probst A.J."/>
            <person name="Thomas B.C."/>
            <person name="Singh A."/>
            <person name="Wilkins M.J."/>
            <person name="Karaoz U."/>
            <person name="Brodie E.L."/>
            <person name="Williams K.H."/>
            <person name="Hubbard S.S."/>
            <person name="Banfield J.F."/>
        </authorList>
    </citation>
    <scope>NUCLEOTIDE SEQUENCE [LARGE SCALE GENOMIC DNA]</scope>
</reference>
<sequence>MIYKKQITIVATASIFFMVPVLSFAAVAIKYISPNPTLGIIDSGSNMGVLWQRAFTTDTAGYDTDQVVNITADSSGNSYSAVSWWSQENIIKYTDTGASGGDQINSATTSPLYMRGIAVSPLNGDRWVTYTRCLTNCPTYDFVTIRHRSSADVRLFQASGFGKDAAYAVVIDGSGNVIVMGNSSLDGTNFSLRIIKYDSAGNPLFNKLYPLVSSTRTSPYARDMALGQSGSVYVLEYDSGKAVVRKFDSSLNNTGWQVTQNGVGSGATDTNPSITADANGNIYVAWVDTTWSKYLTFKYNTDGSPGWSDIFSGIAPYYLGRPFDIAVDGNNNLYVAGWGWCLPNCDLGGTGASYNNAVIRYNASNGERIGYFLFGDYLNNAGPRIAVDNSNRLFLISPLYEKNYVAKFEINSPPSLSLFNDSPDPIVVGNNIMLSATWTDPDSPEQGKVHFCKTNQITPSSSGGSCIGTTLASSALSAPGAVSLPYTTQSADLGTVTYYVFACDDGGKCTGTTGNSGTFIVTQPDLSISAGPTASPASPMAGSNVTFSATVKNLGTATANQPIASRIEIDTNSSSFATADMTVSVPNITTNIVSNGTANVTSVAWTAVQGTHAVRICTDTAGTVSESNESNNCSGATTLVLTVGAAFDYSLSNSGSISVAQSGSGANTITRTLNSGTTQGVTLSASGLPSGASASFTTNPCNPTCSSALTITTNSTPTGTYPITVTGSPLNKTTSFSLVVSASPSCSNGSDDDGDGKIDYPNDPGCSGSNDTDETDIVACSDGIDNDGDGKIDYGGGPTNDPGCISAGDTNETQPDLIPSRPVQIYNASTSAVITTMEAGSNFGVIFSSMMKNQGDASAVPGSGNITSSFRVVNLGLGFDANNFPSLGVNTERWLSSTTTPPASARVWYNVPAGTHTIRLCVDTPVASGGKIAEIDENNNCTSGAADATLTVTAPAIPDLVVSSLVAQGTLEPGQPITFSANVQNQGNAQASNFTNSFYVDLNNDNAGSIDLGNGIYVDTALTSSPTNMTLAATEVQLATSQSWNGVSGTHRVLICADTTNITTESNESNNCNGLGASGPALIININALNFNLSASPVLLTATVVGGSGYATSSATFITVTPVGALDSPVTLILDASVPLTTYPLGSSPSETQNFLSRFTRLGAIVDRVTLNFSGSSPQAVSFRLGIPHNTALGEEYSPIVIRAEGTTKTASVKLRVQDPSGRTGER</sequence>
<name>A0A1F5WDY9_9BACT</name>
<feature type="region of interest" description="Disordered" evidence="1">
    <location>
        <begin position="743"/>
        <end position="810"/>
    </location>
</feature>
<evidence type="ECO:0000313" key="3">
    <source>
        <dbReference type="EMBL" id="OGF73835.1"/>
    </source>
</evidence>
<dbReference type="Gene3D" id="2.60.40.10">
    <property type="entry name" value="Immunoglobulins"/>
    <property type="match status" value="3"/>
</dbReference>
<accession>A0A1F5WDY9</accession>
<comment type="caution">
    <text evidence="3">The sequence shown here is derived from an EMBL/GenBank/DDBJ whole genome shotgun (WGS) entry which is preliminary data.</text>
</comment>
<dbReference type="EMBL" id="MFHQ01000035">
    <property type="protein sequence ID" value="OGF73835.1"/>
    <property type="molecule type" value="Genomic_DNA"/>
</dbReference>
<dbReference type="SUPFAM" id="SSF63829">
    <property type="entry name" value="Calcium-dependent phosphotriesterase"/>
    <property type="match status" value="1"/>
</dbReference>
<gene>
    <name evidence="3" type="ORF">A3J56_00445</name>
</gene>
<evidence type="ECO:0000259" key="2">
    <source>
        <dbReference type="Pfam" id="PF07705"/>
    </source>
</evidence>
<feature type="domain" description="CARDB" evidence="2">
    <location>
        <begin position="958"/>
        <end position="1072"/>
    </location>
</feature>
<feature type="domain" description="CARDB" evidence="2">
    <location>
        <begin position="523"/>
        <end position="634"/>
    </location>
</feature>
<dbReference type="InterPro" id="IPR011042">
    <property type="entry name" value="6-blade_b-propeller_TolB-like"/>
</dbReference>
<protein>
    <recommendedName>
        <fullName evidence="2">CARDB domain-containing protein</fullName>
    </recommendedName>
</protein>
<dbReference type="Pfam" id="PF07705">
    <property type="entry name" value="CARDB"/>
    <property type="match status" value="2"/>
</dbReference>
<organism evidence="3 4">
    <name type="scientific">Candidatus Giovannonibacteria bacterium RIFCSPHIGHO2_02_FULL_46_20</name>
    <dbReference type="NCBI Taxonomy" id="1798338"/>
    <lineage>
        <taxon>Bacteria</taxon>
        <taxon>Candidatus Giovannoniibacteriota</taxon>
    </lineage>
</organism>
<dbReference type="Gene3D" id="2.120.10.30">
    <property type="entry name" value="TolB, C-terminal domain"/>
    <property type="match status" value="1"/>
</dbReference>
<proteinExistence type="predicted"/>
<dbReference type="STRING" id="1798338.A3J56_00445"/>
<dbReference type="InterPro" id="IPR011635">
    <property type="entry name" value="CARDB"/>
</dbReference>